<dbReference type="Pfam" id="PF02870">
    <property type="entry name" value="Methyltransf_1N"/>
    <property type="match status" value="1"/>
</dbReference>
<feature type="active site" description="Nucleophile; methyl group acceptor" evidence="8">
    <location>
        <position position="140"/>
    </location>
</feature>
<evidence type="ECO:0000256" key="5">
    <source>
        <dbReference type="ARBA" id="ARBA00022763"/>
    </source>
</evidence>
<keyword evidence="5 8" id="KW-0227">DNA damage</keyword>
<evidence type="ECO:0000256" key="4">
    <source>
        <dbReference type="ARBA" id="ARBA00022679"/>
    </source>
</evidence>
<proteinExistence type="inferred from homology"/>
<dbReference type="PANTHER" id="PTHR10815">
    <property type="entry name" value="METHYLATED-DNA--PROTEIN-CYSTEINE METHYLTRANSFERASE"/>
    <property type="match status" value="1"/>
</dbReference>
<keyword evidence="4 8" id="KW-0808">Transferase</keyword>
<reference evidence="11" key="1">
    <citation type="journal article" date="2020" name="mSystems">
        <title>Genome- and Community-Level Interaction Insights into Carbon Utilization and Element Cycling Functions of Hydrothermarchaeota in Hydrothermal Sediment.</title>
        <authorList>
            <person name="Zhou Z."/>
            <person name="Liu Y."/>
            <person name="Xu W."/>
            <person name="Pan J."/>
            <person name="Luo Z.H."/>
            <person name="Li M."/>
        </authorList>
    </citation>
    <scope>NUCLEOTIDE SEQUENCE [LARGE SCALE GENOMIC DNA]</scope>
    <source>
        <strain evidence="11">SpSt-222</strain>
    </source>
</reference>
<dbReference type="InterPro" id="IPR036217">
    <property type="entry name" value="MethylDNA_cys_MeTrfase_DNAb"/>
</dbReference>
<dbReference type="InterPro" id="IPR036388">
    <property type="entry name" value="WH-like_DNA-bd_sf"/>
</dbReference>
<evidence type="ECO:0000256" key="2">
    <source>
        <dbReference type="ARBA" id="ARBA00022490"/>
    </source>
</evidence>
<dbReference type="EC" id="2.1.1.63" evidence="8"/>
<evidence type="ECO:0000256" key="8">
    <source>
        <dbReference type="HAMAP-Rule" id="MF_00772"/>
    </source>
</evidence>
<accession>A0A7C1JVC1</accession>
<dbReference type="EMBL" id="DSJL01000007">
    <property type="protein sequence ID" value="HEF64600.1"/>
    <property type="molecule type" value="Genomic_DNA"/>
</dbReference>
<comment type="similarity">
    <text evidence="8">Belongs to the MGMT family.</text>
</comment>
<organism evidence="11">
    <name type="scientific">Thermomicrobium roseum</name>
    <dbReference type="NCBI Taxonomy" id="500"/>
    <lineage>
        <taxon>Bacteria</taxon>
        <taxon>Pseudomonadati</taxon>
        <taxon>Thermomicrobiota</taxon>
        <taxon>Thermomicrobia</taxon>
        <taxon>Thermomicrobiales</taxon>
        <taxon>Thermomicrobiaceae</taxon>
        <taxon>Thermomicrobium</taxon>
    </lineage>
</organism>
<comment type="miscellaneous">
    <text evidence="8">This enzyme catalyzes only one turnover and therefore is not strictly catalytic. According to one definition, an enzyme is a biocatalyst that acts repeatedly and over many reaction cycles.</text>
</comment>
<comment type="catalytic activity">
    <reaction evidence="7 8">
        <text>a 6-O-methyl-2'-deoxyguanosine in DNA + L-cysteinyl-[protein] = S-methyl-L-cysteinyl-[protein] + a 2'-deoxyguanosine in DNA</text>
        <dbReference type="Rhea" id="RHEA:24000"/>
        <dbReference type="Rhea" id="RHEA-COMP:10131"/>
        <dbReference type="Rhea" id="RHEA-COMP:10132"/>
        <dbReference type="Rhea" id="RHEA-COMP:11367"/>
        <dbReference type="Rhea" id="RHEA-COMP:11368"/>
        <dbReference type="ChEBI" id="CHEBI:29950"/>
        <dbReference type="ChEBI" id="CHEBI:82612"/>
        <dbReference type="ChEBI" id="CHEBI:85445"/>
        <dbReference type="ChEBI" id="CHEBI:85448"/>
        <dbReference type="EC" id="2.1.1.63"/>
    </reaction>
</comment>
<dbReference type="InterPro" id="IPR008332">
    <property type="entry name" value="MethylG_MeTrfase_N"/>
</dbReference>
<dbReference type="GO" id="GO:0032259">
    <property type="term" value="P:methylation"/>
    <property type="evidence" value="ECO:0007669"/>
    <property type="project" value="UniProtKB-KW"/>
</dbReference>
<keyword evidence="6 8" id="KW-0234">DNA repair</keyword>
<dbReference type="AlphaFoldDB" id="A0A7C1JVC1"/>
<evidence type="ECO:0000256" key="7">
    <source>
        <dbReference type="ARBA" id="ARBA00049348"/>
    </source>
</evidence>
<comment type="catalytic activity">
    <reaction evidence="1 8">
        <text>a 4-O-methyl-thymidine in DNA + L-cysteinyl-[protein] = a thymidine in DNA + S-methyl-L-cysteinyl-[protein]</text>
        <dbReference type="Rhea" id="RHEA:53428"/>
        <dbReference type="Rhea" id="RHEA-COMP:10131"/>
        <dbReference type="Rhea" id="RHEA-COMP:10132"/>
        <dbReference type="Rhea" id="RHEA-COMP:13555"/>
        <dbReference type="Rhea" id="RHEA-COMP:13556"/>
        <dbReference type="ChEBI" id="CHEBI:29950"/>
        <dbReference type="ChEBI" id="CHEBI:82612"/>
        <dbReference type="ChEBI" id="CHEBI:137386"/>
        <dbReference type="ChEBI" id="CHEBI:137387"/>
        <dbReference type="EC" id="2.1.1.63"/>
    </reaction>
</comment>
<gene>
    <name evidence="11" type="ORF">ENP47_03205</name>
</gene>
<evidence type="ECO:0000259" key="10">
    <source>
        <dbReference type="Pfam" id="PF02870"/>
    </source>
</evidence>
<evidence type="ECO:0000256" key="1">
    <source>
        <dbReference type="ARBA" id="ARBA00001286"/>
    </source>
</evidence>
<dbReference type="InterPro" id="IPR023546">
    <property type="entry name" value="MGMT"/>
</dbReference>
<dbReference type="FunFam" id="1.10.10.10:FF:000337">
    <property type="entry name" value="Methylated-DNA--protein-cysteine methyltransferase"/>
    <property type="match status" value="1"/>
</dbReference>
<comment type="function">
    <text evidence="8">Involved in the cellular defense against the biological effects of O6-methylguanine (O6-MeG) and O4-methylthymine (O4-MeT) in DNA. Repairs the methylated nucleobase in DNA by stoichiometrically transferring the methyl group to a cysteine residue in the enzyme. This is a suicide reaction: the enzyme is irreversibly inactivated.</text>
</comment>
<dbReference type="Gene3D" id="1.10.10.10">
    <property type="entry name" value="Winged helix-like DNA-binding domain superfamily/Winged helix DNA-binding domain"/>
    <property type="match status" value="1"/>
</dbReference>
<dbReference type="PANTHER" id="PTHR10815:SF5">
    <property type="entry name" value="METHYLATED-DNA--PROTEIN-CYSTEINE METHYLTRANSFERASE"/>
    <property type="match status" value="1"/>
</dbReference>
<dbReference type="GO" id="GO:0006307">
    <property type="term" value="P:DNA alkylation repair"/>
    <property type="evidence" value="ECO:0007669"/>
    <property type="project" value="UniProtKB-UniRule"/>
</dbReference>
<dbReference type="SUPFAM" id="SSF53155">
    <property type="entry name" value="Methylated DNA-protein cysteine methyltransferase domain"/>
    <property type="match status" value="1"/>
</dbReference>
<feature type="domain" description="Methylated-DNA-[protein]-cysteine S-methyltransferase DNA binding" evidence="9">
    <location>
        <begin position="89"/>
        <end position="168"/>
    </location>
</feature>
<keyword evidence="3 8" id="KW-0489">Methyltransferase</keyword>
<dbReference type="NCBIfam" id="TIGR00589">
    <property type="entry name" value="ogt"/>
    <property type="match status" value="1"/>
</dbReference>
<dbReference type="GO" id="GO:0003908">
    <property type="term" value="F:methylated-DNA-[protein]-cysteine S-methyltransferase activity"/>
    <property type="evidence" value="ECO:0007669"/>
    <property type="project" value="UniProtKB-UniRule"/>
</dbReference>
<protein>
    <recommendedName>
        <fullName evidence="8">Methylated-DNA--protein-cysteine methyltransferase</fullName>
        <ecNumber evidence="8">2.1.1.63</ecNumber>
    </recommendedName>
    <alternativeName>
        <fullName evidence="8">6-O-methylguanine-DNA methyltransferase</fullName>
        <shortName evidence="8">MGMT</shortName>
    </alternativeName>
    <alternativeName>
        <fullName evidence="8">O-6-methylguanine-DNA-alkyltransferase</fullName>
    </alternativeName>
</protein>
<dbReference type="GO" id="GO:0005737">
    <property type="term" value="C:cytoplasm"/>
    <property type="evidence" value="ECO:0007669"/>
    <property type="project" value="UniProtKB-SubCell"/>
</dbReference>
<dbReference type="InterPro" id="IPR036631">
    <property type="entry name" value="MGMT_N_sf"/>
</dbReference>
<dbReference type="InterPro" id="IPR001497">
    <property type="entry name" value="MethylDNA_cys_MeTrfase_AS"/>
</dbReference>
<dbReference type="SUPFAM" id="SSF46767">
    <property type="entry name" value="Methylated DNA-protein cysteine methyltransferase, C-terminal domain"/>
    <property type="match status" value="1"/>
</dbReference>
<comment type="subcellular location">
    <subcellularLocation>
        <location evidence="8">Cytoplasm</location>
    </subcellularLocation>
</comment>
<evidence type="ECO:0000313" key="11">
    <source>
        <dbReference type="EMBL" id="HEF64600.1"/>
    </source>
</evidence>
<dbReference type="PROSITE" id="PS00374">
    <property type="entry name" value="MGMT"/>
    <property type="match status" value="1"/>
</dbReference>
<dbReference type="Pfam" id="PF01035">
    <property type="entry name" value="DNA_binding_1"/>
    <property type="match status" value="1"/>
</dbReference>
<sequence>MVVWTEFASPIGPIRLYSWRRGLLGLVLPGSNAAQLESRIEQQLGASGKITIVPGESDALLAHAVQQLAEYFAGARERFDLSLDLWGTPFQLRVWELVQAIPYGQTRSYAALARDLGRPRAARAVGAAVGANPLPIVVPCHRVVGTHGELVGYAGGLACKAWLLAHERATRIIST</sequence>
<name>A0A7C1JVC1_THERO</name>
<dbReference type="CDD" id="cd06445">
    <property type="entry name" value="ATase"/>
    <property type="match status" value="1"/>
</dbReference>
<dbReference type="Gene3D" id="3.30.160.70">
    <property type="entry name" value="Methylated DNA-protein cysteine methyltransferase domain"/>
    <property type="match status" value="1"/>
</dbReference>
<evidence type="ECO:0000256" key="3">
    <source>
        <dbReference type="ARBA" id="ARBA00022603"/>
    </source>
</evidence>
<dbReference type="HAMAP" id="MF_00772">
    <property type="entry name" value="OGT"/>
    <property type="match status" value="1"/>
</dbReference>
<keyword evidence="2 8" id="KW-0963">Cytoplasm</keyword>
<comment type="caution">
    <text evidence="11">The sequence shown here is derived from an EMBL/GenBank/DDBJ whole genome shotgun (WGS) entry which is preliminary data.</text>
</comment>
<evidence type="ECO:0000256" key="6">
    <source>
        <dbReference type="ARBA" id="ARBA00023204"/>
    </source>
</evidence>
<dbReference type="InterPro" id="IPR014048">
    <property type="entry name" value="MethylDNA_cys_MeTrfase_DNA-bd"/>
</dbReference>
<feature type="domain" description="Methylguanine DNA methyltransferase ribonuclease-like" evidence="10">
    <location>
        <begin position="3"/>
        <end position="85"/>
    </location>
</feature>
<evidence type="ECO:0000259" key="9">
    <source>
        <dbReference type="Pfam" id="PF01035"/>
    </source>
</evidence>